<feature type="domain" description="Major facilitator superfamily (MFS) profile" evidence="5">
    <location>
        <begin position="43"/>
        <end position="482"/>
    </location>
</feature>
<dbReference type="InterPro" id="IPR020846">
    <property type="entry name" value="MFS_dom"/>
</dbReference>
<feature type="transmembrane region" description="Helical" evidence="4">
    <location>
        <begin position="144"/>
        <end position="163"/>
    </location>
</feature>
<dbReference type="CDD" id="cd17353">
    <property type="entry name" value="MFS_OFA_like"/>
    <property type="match status" value="1"/>
</dbReference>
<evidence type="ECO:0000256" key="4">
    <source>
        <dbReference type="SAM" id="Phobius"/>
    </source>
</evidence>
<reference evidence="6 7" key="1">
    <citation type="submission" date="2020-09" db="EMBL/GenBank/DDBJ databases">
        <title>Dyella sp. 7MK23 isolated from forest soil.</title>
        <authorList>
            <person name="Fu J."/>
        </authorList>
    </citation>
    <scope>NUCLEOTIDE SEQUENCE [LARGE SCALE GENOMIC DNA]</scope>
    <source>
        <strain evidence="6 7">7MK23</strain>
    </source>
</reference>
<evidence type="ECO:0000256" key="3">
    <source>
        <dbReference type="ARBA" id="ARBA00023136"/>
    </source>
</evidence>
<keyword evidence="2 4" id="KW-1133">Transmembrane helix</keyword>
<dbReference type="PANTHER" id="PTHR11360">
    <property type="entry name" value="MONOCARBOXYLATE TRANSPORTER"/>
    <property type="match status" value="1"/>
</dbReference>
<dbReference type="Gene3D" id="1.20.1250.20">
    <property type="entry name" value="MFS general substrate transporter like domains"/>
    <property type="match status" value="2"/>
</dbReference>
<evidence type="ECO:0000256" key="1">
    <source>
        <dbReference type="ARBA" id="ARBA00022692"/>
    </source>
</evidence>
<accession>A0ABR9G6R7</accession>
<sequence length="546" mass="57207">MTVVSEAVPGQGKPPGLLARENIIAGPRFNRWLAPPAALAIHLCIGMAYGFSVFWLPMSKLVPGAQSCESLCFFAQLFAASCNWTVPAVTHIFETFIAMLGISAAIWGGWLERAGPRKAGFIAALCWGGGLVVGGIGISMHQLWLAFLGCGVLGGVGQGLGYITPVSTLIKWFPDRRGLATGFAIMGYGGGAMIGAPIAVALMAHFAQGEIPGVATTLIVMGVLYFVVMSAGAFGFRVPPNGWTPAGWTASAAGNKLITRHHVHLNRAWKTPQFWMIWIALCMNVTAGIGVIAMASPMLQEVFGGRLLGLAAGTTLSTAQKAAIVASAAGLVGLISLFNSLGRLFWASTSDFIGRKNTYIVFFLLGIVLYCSLPSLGHLGLAGLFVMAVCVIISMYGGGFATVPAYLADIFGTQMVGAIHGRLLTAWSVAGIAGPFLIAAVRQAQLGAGVAKNLVYDRTLYILAALLLIGLIANLLVKPVKEAHHMTDEELQRERSLQHEAPSIAASAGEAARGSFGMVGIVAWALVGIPFLIGVWIALSKAAALF</sequence>
<feature type="transmembrane region" description="Helical" evidence="4">
    <location>
        <begin position="183"/>
        <end position="207"/>
    </location>
</feature>
<dbReference type="EMBL" id="JACZZA010000002">
    <property type="protein sequence ID" value="MBE1159702.1"/>
    <property type="molecule type" value="Genomic_DNA"/>
</dbReference>
<dbReference type="InterPro" id="IPR011701">
    <property type="entry name" value="MFS"/>
</dbReference>
<keyword evidence="3 4" id="KW-0472">Membrane</keyword>
<evidence type="ECO:0000259" key="5">
    <source>
        <dbReference type="PROSITE" id="PS50850"/>
    </source>
</evidence>
<feature type="transmembrane region" description="Helical" evidence="4">
    <location>
        <begin position="359"/>
        <end position="376"/>
    </location>
</feature>
<feature type="transmembrane region" description="Helical" evidence="4">
    <location>
        <begin position="319"/>
        <end position="338"/>
    </location>
</feature>
<organism evidence="6 7">
    <name type="scientific">Dyella acidiphila</name>
    <dbReference type="NCBI Taxonomy" id="2775866"/>
    <lineage>
        <taxon>Bacteria</taxon>
        <taxon>Pseudomonadati</taxon>
        <taxon>Pseudomonadota</taxon>
        <taxon>Gammaproteobacteria</taxon>
        <taxon>Lysobacterales</taxon>
        <taxon>Rhodanobacteraceae</taxon>
        <taxon>Dyella</taxon>
    </lineage>
</organism>
<dbReference type="RefSeq" id="WP_192554572.1">
    <property type="nucleotide sequence ID" value="NZ_JACZZA010000002.1"/>
</dbReference>
<evidence type="ECO:0000313" key="7">
    <source>
        <dbReference type="Proteomes" id="UP000651010"/>
    </source>
</evidence>
<feature type="transmembrane region" description="Helical" evidence="4">
    <location>
        <begin position="119"/>
        <end position="138"/>
    </location>
</feature>
<keyword evidence="1 4" id="KW-0812">Transmembrane</keyword>
<evidence type="ECO:0000256" key="2">
    <source>
        <dbReference type="ARBA" id="ARBA00022989"/>
    </source>
</evidence>
<feature type="transmembrane region" description="Helical" evidence="4">
    <location>
        <begin position="460"/>
        <end position="477"/>
    </location>
</feature>
<feature type="transmembrane region" description="Helical" evidence="4">
    <location>
        <begin position="213"/>
        <end position="236"/>
    </location>
</feature>
<feature type="transmembrane region" description="Helical" evidence="4">
    <location>
        <begin position="419"/>
        <end position="440"/>
    </location>
</feature>
<feature type="transmembrane region" description="Helical" evidence="4">
    <location>
        <begin position="382"/>
        <end position="407"/>
    </location>
</feature>
<keyword evidence="7" id="KW-1185">Reference proteome</keyword>
<dbReference type="Proteomes" id="UP000651010">
    <property type="component" value="Unassembled WGS sequence"/>
</dbReference>
<feature type="transmembrane region" description="Helical" evidence="4">
    <location>
        <begin position="274"/>
        <end position="299"/>
    </location>
</feature>
<dbReference type="Pfam" id="PF07690">
    <property type="entry name" value="MFS_1"/>
    <property type="match status" value="1"/>
</dbReference>
<dbReference type="InterPro" id="IPR036259">
    <property type="entry name" value="MFS_trans_sf"/>
</dbReference>
<dbReference type="PROSITE" id="PS50850">
    <property type="entry name" value="MFS"/>
    <property type="match status" value="1"/>
</dbReference>
<dbReference type="SUPFAM" id="SSF103473">
    <property type="entry name" value="MFS general substrate transporter"/>
    <property type="match status" value="1"/>
</dbReference>
<dbReference type="InterPro" id="IPR050327">
    <property type="entry name" value="Proton-linked_MCT"/>
</dbReference>
<feature type="transmembrane region" description="Helical" evidence="4">
    <location>
        <begin position="37"/>
        <end position="56"/>
    </location>
</feature>
<proteinExistence type="predicted"/>
<gene>
    <name evidence="6" type="ORF">IGX34_04840</name>
</gene>
<dbReference type="PANTHER" id="PTHR11360:SF317">
    <property type="entry name" value="MAJOR FACILITATOR SUPERFAMILY (MFS) PROFILE DOMAIN-CONTAINING PROTEIN-RELATED"/>
    <property type="match status" value="1"/>
</dbReference>
<protein>
    <submittedName>
        <fullName evidence="6">OFA family MFS transporter</fullName>
    </submittedName>
</protein>
<name>A0ABR9G6R7_9GAMM</name>
<comment type="caution">
    <text evidence="6">The sequence shown here is derived from an EMBL/GenBank/DDBJ whole genome shotgun (WGS) entry which is preliminary data.</text>
</comment>
<evidence type="ECO:0000313" key="6">
    <source>
        <dbReference type="EMBL" id="MBE1159702.1"/>
    </source>
</evidence>
<feature type="transmembrane region" description="Helical" evidence="4">
    <location>
        <begin position="516"/>
        <end position="539"/>
    </location>
</feature>
<feature type="transmembrane region" description="Helical" evidence="4">
    <location>
        <begin position="92"/>
        <end position="112"/>
    </location>
</feature>